<dbReference type="EMBL" id="ON366412">
    <property type="protein sequence ID" value="USL89546.1"/>
    <property type="molecule type" value="Genomic_DNA"/>
</dbReference>
<proteinExistence type="predicted"/>
<protein>
    <submittedName>
        <fullName evidence="2">Lower collar</fullName>
    </submittedName>
</protein>
<feature type="compositionally biased region" description="Low complexity" evidence="1">
    <location>
        <begin position="288"/>
        <end position="299"/>
    </location>
</feature>
<name>A0AAE9LVF3_9CAUD</name>
<keyword evidence="3" id="KW-1185">Reference proteome</keyword>
<organism evidence="2 3">
    <name type="scientific">Bacillus phage vB_BceP_LY3</name>
    <dbReference type="NCBI Taxonomy" id="2950458"/>
    <lineage>
        <taxon>Viruses</taxon>
        <taxon>Duplodnaviria</taxon>
        <taxon>Heunggongvirae</taxon>
        <taxon>Uroviricota</taxon>
        <taxon>Caudoviricetes</taxon>
        <taxon>Salasmaviridae</taxon>
        <taxon>Northropvirinae</taxon>
        <taxon>Layangcvirus</taxon>
        <taxon>Layangcvirus LY3</taxon>
    </lineage>
</organism>
<gene>
    <name evidence="2" type="ORF">vBBcePLY3_00035</name>
</gene>
<evidence type="ECO:0000313" key="3">
    <source>
        <dbReference type="Proteomes" id="UP001216218"/>
    </source>
</evidence>
<feature type="compositionally biased region" description="Low complexity" evidence="1">
    <location>
        <begin position="240"/>
        <end position="250"/>
    </location>
</feature>
<feature type="compositionally biased region" description="Low complexity" evidence="1">
    <location>
        <begin position="145"/>
        <end position="162"/>
    </location>
</feature>
<feature type="compositionally biased region" description="Basic and acidic residues" evidence="1">
    <location>
        <begin position="192"/>
        <end position="207"/>
    </location>
</feature>
<feature type="compositionally biased region" description="Polar residues" evidence="1">
    <location>
        <begin position="278"/>
        <end position="287"/>
    </location>
</feature>
<accession>A0AAE9LVF3</accession>
<feature type="compositionally biased region" description="Polar residues" evidence="1">
    <location>
        <begin position="208"/>
        <end position="231"/>
    </location>
</feature>
<sequence length="355" mass="40682">MALYTIELRRYIDSFSQYSLPPKTTKEKIEIGQPHLFDFDYPFFDESKRKDFERKWIRRFYMTEIGFETFELFKFHLENWMNENMPYYNQRFKSELIEFNPLMNTKVQKNKDYSKDGKRDDNIDTTGNKNGSFHIDTKDNGEFETNTQNDGTTHNTTDGTLTSDGTVDQNGTSKNDETGSKKGNNKNVNDGKSFDRNVKADTPDKRLQISNDNANPQLTYASNITENVGTTHNDETITIDENTTKNGTGETTDKTVSHDEAKSNTVSDGTSKDVGKANGTNQNSGFQDGTNNEDTTGNTKLDRKENEIGNSKEFIDGKIGVETYSEMLNKYRETFVRIEKEIYDQCRAELFMLAL</sequence>
<feature type="compositionally biased region" description="Polar residues" evidence="1">
    <location>
        <begin position="163"/>
        <end position="173"/>
    </location>
</feature>
<evidence type="ECO:0000256" key="1">
    <source>
        <dbReference type="SAM" id="MobiDB-lite"/>
    </source>
</evidence>
<feature type="region of interest" description="Disordered" evidence="1">
    <location>
        <begin position="108"/>
        <end position="302"/>
    </location>
</feature>
<feature type="compositionally biased region" description="Basic and acidic residues" evidence="1">
    <location>
        <begin position="109"/>
        <end position="122"/>
    </location>
</feature>
<dbReference type="Proteomes" id="UP001216218">
    <property type="component" value="Segment"/>
</dbReference>
<feature type="compositionally biased region" description="Low complexity" evidence="1">
    <location>
        <begin position="181"/>
        <end position="191"/>
    </location>
</feature>
<feature type="compositionally biased region" description="Basic and acidic residues" evidence="1">
    <location>
        <begin position="251"/>
        <end position="262"/>
    </location>
</feature>
<evidence type="ECO:0000313" key="2">
    <source>
        <dbReference type="EMBL" id="USL89546.1"/>
    </source>
</evidence>
<reference evidence="2" key="1">
    <citation type="submission" date="2022-04" db="EMBL/GenBank/DDBJ databases">
        <authorList>
            <person name="Yang M."/>
            <person name="Tan S."/>
        </authorList>
    </citation>
    <scope>NUCLEOTIDE SEQUENCE</scope>
</reference>